<evidence type="ECO:0000313" key="1">
    <source>
        <dbReference type="EMBL" id="QHU17426.1"/>
    </source>
</evidence>
<accession>A0A6C0KJS0</accession>
<organism evidence="1">
    <name type="scientific">viral metagenome</name>
    <dbReference type="NCBI Taxonomy" id="1070528"/>
    <lineage>
        <taxon>unclassified sequences</taxon>
        <taxon>metagenomes</taxon>
        <taxon>organismal metagenomes</taxon>
    </lineage>
</organism>
<proteinExistence type="predicted"/>
<name>A0A6C0KJS0_9ZZZZ</name>
<dbReference type="AlphaFoldDB" id="A0A6C0KJS0"/>
<protein>
    <submittedName>
        <fullName evidence="1">Uncharacterized protein</fullName>
    </submittedName>
</protein>
<sequence>MANLVKIYKSGYSKGSKIEKASKVIALDLDETLGEFSALVALWQCSSSQEFSDFCVILDCFPEFLRCGIMTILEYLYKKKQKGHCARIFLYTNNRYSPTLPQFITKYFAEKIGGDLFDQTICAFKVGDKIIEPERTSHQKTHGDFIKCTLLPKSTEICFIDDVYHENMNTDKIYYIQPFQYYHALSAEEIASRALKMMPHYFSNKSVLMAKLSNRHYHLSPDYEIHTKVSQKIMYYIKEFFYLTTLKVKTRRRTKTVGKQSRKNYLPK</sequence>
<dbReference type="EMBL" id="MN740905">
    <property type="protein sequence ID" value="QHU17426.1"/>
    <property type="molecule type" value="Genomic_DNA"/>
</dbReference>
<reference evidence="1" key="1">
    <citation type="journal article" date="2020" name="Nature">
        <title>Giant virus diversity and host interactions through global metagenomics.</title>
        <authorList>
            <person name="Schulz F."/>
            <person name="Roux S."/>
            <person name="Paez-Espino D."/>
            <person name="Jungbluth S."/>
            <person name="Walsh D.A."/>
            <person name="Denef V.J."/>
            <person name="McMahon K.D."/>
            <person name="Konstantinidis K.T."/>
            <person name="Eloe-Fadrosh E.A."/>
            <person name="Kyrpides N.C."/>
            <person name="Woyke T."/>
        </authorList>
    </citation>
    <scope>NUCLEOTIDE SEQUENCE</scope>
    <source>
        <strain evidence="1">GVMAG-S-3300012000-57</strain>
    </source>
</reference>